<feature type="binding site" evidence="16">
    <location>
        <begin position="99"/>
        <end position="102"/>
    </location>
    <ligand>
        <name>substrate</name>
    </ligand>
</feature>
<feature type="binding site" evidence="16">
    <location>
        <position position="92"/>
    </location>
    <ligand>
        <name>substrate</name>
    </ligand>
</feature>
<keyword evidence="7 16" id="KW-0963">Cytoplasm</keyword>
<dbReference type="PANTHER" id="PTHR34265:SF1">
    <property type="entry name" value="TYPE III PANTOTHENATE KINASE"/>
    <property type="match status" value="1"/>
</dbReference>
<comment type="subunit">
    <text evidence="5 16">Homodimer.</text>
</comment>
<comment type="cofactor">
    <cofactor evidence="2">
        <name>K(+)</name>
        <dbReference type="ChEBI" id="CHEBI:29103"/>
    </cofactor>
</comment>
<evidence type="ECO:0000256" key="4">
    <source>
        <dbReference type="ARBA" id="ARBA00005225"/>
    </source>
</evidence>
<evidence type="ECO:0000256" key="10">
    <source>
        <dbReference type="ARBA" id="ARBA00022777"/>
    </source>
</evidence>
<feature type="binding site" evidence="16">
    <location>
        <begin position="12"/>
        <end position="19"/>
    </location>
    <ligand>
        <name>ATP</name>
        <dbReference type="ChEBI" id="CHEBI:30616"/>
    </ligand>
</feature>
<dbReference type="HAMAP" id="MF_01274">
    <property type="entry name" value="Pantothen_kinase_3"/>
    <property type="match status" value="1"/>
</dbReference>
<dbReference type="PANTHER" id="PTHR34265">
    <property type="entry name" value="TYPE III PANTOTHENATE KINASE"/>
    <property type="match status" value="1"/>
</dbReference>
<evidence type="ECO:0000256" key="11">
    <source>
        <dbReference type="ARBA" id="ARBA00022840"/>
    </source>
</evidence>
<dbReference type="SUPFAM" id="SSF53067">
    <property type="entry name" value="Actin-like ATPase domain"/>
    <property type="match status" value="2"/>
</dbReference>
<dbReference type="InterPro" id="IPR043129">
    <property type="entry name" value="ATPase_NBD"/>
</dbReference>
<keyword evidence="8 16" id="KW-0808">Transferase</keyword>
<dbReference type="Pfam" id="PF03309">
    <property type="entry name" value="Pan_kinase"/>
    <property type="match status" value="1"/>
</dbReference>
<evidence type="ECO:0000256" key="16">
    <source>
        <dbReference type="HAMAP-Rule" id="MF_01274"/>
    </source>
</evidence>
<name>A0ABS9KI51_9BACT</name>
<dbReference type="Gene3D" id="3.30.420.40">
    <property type="match status" value="2"/>
</dbReference>
<feature type="binding site" evidence="16">
    <location>
        <position position="177"/>
    </location>
    <ligand>
        <name>substrate</name>
    </ligand>
</feature>
<evidence type="ECO:0000256" key="6">
    <source>
        <dbReference type="ARBA" id="ARBA00012102"/>
    </source>
</evidence>
<proteinExistence type="inferred from homology"/>
<feature type="binding site" evidence="16">
    <location>
        <position position="125"/>
    </location>
    <ligand>
        <name>ATP</name>
        <dbReference type="ChEBI" id="CHEBI:30616"/>
    </ligand>
</feature>
<gene>
    <name evidence="16" type="primary">coaX</name>
    <name evidence="17" type="ORF">L6773_18270</name>
</gene>
<sequence length="249" mass="28326">MKTNKMNPLYLDIGNSFLKLAARNGSDWQILFDGKHDRIDEMISYLASKGDKGKIILSSVRQDISEKLRAELSDRNFIEYRSSHIPSNRLDYKTPQTLGLDRFLVCLAAWIESDERNVIVIDAGSACTVDLMTTKGVFRGGIIMPGLQIIKSSMRDHLPELPKAPESIPEEWPGKSTVECIEWGVNGGFLLAVQGFIERYRSMVEDPVIYITGGNAVQIMNWMSEEASLNYRKYLIWEGLEQFEKIIRE</sequence>
<keyword evidence="9 16" id="KW-0547">Nucleotide-binding</keyword>
<comment type="caution">
    <text evidence="17">The sequence shown here is derived from an EMBL/GenBank/DDBJ whole genome shotgun (WGS) entry which is preliminary data.</text>
</comment>
<feature type="active site" description="Proton acceptor" evidence="16">
    <location>
        <position position="101"/>
    </location>
</feature>
<keyword evidence="18" id="KW-1185">Reference proteome</keyword>
<comment type="catalytic activity">
    <reaction evidence="1 16">
        <text>(R)-pantothenate + ATP = (R)-4'-phosphopantothenate + ADP + H(+)</text>
        <dbReference type="Rhea" id="RHEA:16373"/>
        <dbReference type="ChEBI" id="CHEBI:10986"/>
        <dbReference type="ChEBI" id="CHEBI:15378"/>
        <dbReference type="ChEBI" id="CHEBI:29032"/>
        <dbReference type="ChEBI" id="CHEBI:30616"/>
        <dbReference type="ChEBI" id="CHEBI:456216"/>
        <dbReference type="EC" id="2.7.1.33"/>
    </reaction>
</comment>
<dbReference type="NCBIfam" id="TIGR00671">
    <property type="entry name" value="baf"/>
    <property type="match status" value="1"/>
</dbReference>
<evidence type="ECO:0000256" key="9">
    <source>
        <dbReference type="ARBA" id="ARBA00022741"/>
    </source>
</evidence>
<feature type="binding site" evidence="16">
    <location>
        <position position="122"/>
    </location>
    <ligand>
        <name>K(+)</name>
        <dbReference type="ChEBI" id="CHEBI:29103"/>
    </ligand>
</feature>
<evidence type="ECO:0000256" key="12">
    <source>
        <dbReference type="ARBA" id="ARBA00022958"/>
    </source>
</evidence>
<comment type="pathway">
    <text evidence="4 16">Cofactor biosynthesis; coenzyme A biosynthesis; CoA from (R)-pantothenate: step 1/5.</text>
</comment>
<evidence type="ECO:0000256" key="1">
    <source>
        <dbReference type="ARBA" id="ARBA00001206"/>
    </source>
</evidence>
<keyword evidence="16" id="KW-0479">Metal-binding</keyword>
<keyword evidence="12 16" id="KW-0630">Potassium</keyword>
<evidence type="ECO:0000256" key="13">
    <source>
        <dbReference type="ARBA" id="ARBA00022993"/>
    </source>
</evidence>
<evidence type="ECO:0000256" key="3">
    <source>
        <dbReference type="ARBA" id="ARBA00004496"/>
    </source>
</evidence>
<dbReference type="EC" id="2.7.1.33" evidence="6 16"/>
<keyword evidence="10 16" id="KW-0418">Kinase</keyword>
<reference evidence="17" key="1">
    <citation type="submission" date="2022-01" db="EMBL/GenBank/DDBJ databases">
        <authorList>
            <person name="Wang Y."/>
        </authorList>
    </citation>
    <scope>NUCLEOTIDE SEQUENCE</scope>
    <source>
        <strain evidence="17">WB101</strain>
    </source>
</reference>
<evidence type="ECO:0000256" key="7">
    <source>
        <dbReference type="ARBA" id="ARBA00022490"/>
    </source>
</evidence>
<evidence type="ECO:0000256" key="8">
    <source>
        <dbReference type="ARBA" id="ARBA00022679"/>
    </source>
</evidence>
<evidence type="ECO:0000256" key="5">
    <source>
        <dbReference type="ARBA" id="ARBA00011738"/>
    </source>
</evidence>
<protein>
    <recommendedName>
        <fullName evidence="15 16">Type III pantothenate kinase</fullName>
        <ecNumber evidence="6 16">2.7.1.33</ecNumber>
    </recommendedName>
    <alternativeName>
        <fullName evidence="16">PanK-III</fullName>
    </alternativeName>
    <alternativeName>
        <fullName evidence="16">Pantothenic acid kinase</fullName>
    </alternativeName>
</protein>
<keyword evidence="11 16" id="KW-0067">ATP-binding</keyword>
<keyword evidence="13 16" id="KW-0173">Coenzyme A biosynthesis</keyword>
<evidence type="ECO:0000256" key="14">
    <source>
        <dbReference type="ARBA" id="ARBA00038036"/>
    </source>
</evidence>
<comment type="similarity">
    <text evidence="14 16">Belongs to the type III pantothenate kinase family.</text>
</comment>
<reference evidence="17" key="2">
    <citation type="submission" date="2024-05" db="EMBL/GenBank/DDBJ databases">
        <title>Rhodohalobacter halophilus gen. nov., sp. nov., a moderately halophilic member of the family Balneolaceae.</title>
        <authorList>
            <person name="Xia J."/>
        </authorList>
    </citation>
    <scope>NUCLEOTIDE SEQUENCE</scope>
    <source>
        <strain evidence="17">WB101</strain>
    </source>
</reference>
<dbReference type="EMBL" id="JAKLWS010000035">
    <property type="protein sequence ID" value="MCG2590528.1"/>
    <property type="molecule type" value="Genomic_DNA"/>
</dbReference>
<organism evidence="17 18">
    <name type="scientific">Rhodohalobacter sulfatireducens</name>
    <dbReference type="NCBI Taxonomy" id="2911366"/>
    <lineage>
        <taxon>Bacteria</taxon>
        <taxon>Pseudomonadati</taxon>
        <taxon>Balneolota</taxon>
        <taxon>Balneolia</taxon>
        <taxon>Balneolales</taxon>
        <taxon>Balneolaceae</taxon>
        <taxon>Rhodohalobacter</taxon>
    </lineage>
</organism>
<comment type="function">
    <text evidence="16">Catalyzes the phosphorylation of pantothenate (Pan), the first step in CoA biosynthesis.</text>
</comment>
<dbReference type="Proteomes" id="UP001165366">
    <property type="component" value="Unassembled WGS sequence"/>
</dbReference>
<evidence type="ECO:0000256" key="2">
    <source>
        <dbReference type="ARBA" id="ARBA00001958"/>
    </source>
</evidence>
<dbReference type="CDD" id="cd24015">
    <property type="entry name" value="ASKHA_NBD_PanK-III"/>
    <property type="match status" value="1"/>
</dbReference>
<dbReference type="GO" id="GO:0004594">
    <property type="term" value="F:pantothenate kinase activity"/>
    <property type="evidence" value="ECO:0007669"/>
    <property type="project" value="UniProtKB-EC"/>
</dbReference>
<evidence type="ECO:0000256" key="15">
    <source>
        <dbReference type="ARBA" id="ARBA00040883"/>
    </source>
</evidence>
<evidence type="ECO:0000313" key="18">
    <source>
        <dbReference type="Proteomes" id="UP001165366"/>
    </source>
</evidence>
<evidence type="ECO:0000313" key="17">
    <source>
        <dbReference type="EMBL" id="MCG2590528.1"/>
    </source>
</evidence>
<comment type="cofactor">
    <cofactor evidence="16">
        <name>NH4(+)</name>
        <dbReference type="ChEBI" id="CHEBI:28938"/>
    </cofactor>
    <cofactor evidence="16">
        <name>K(+)</name>
        <dbReference type="ChEBI" id="CHEBI:29103"/>
    </cofactor>
    <text evidence="16">A monovalent cation. Ammonium or potassium.</text>
</comment>
<comment type="subcellular location">
    <subcellularLocation>
        <location evidence="3 16">Cytoplasm</location>
    </subcellularLocation>
</comment>
<dbReference type="InterPro" id="IPR004619">
    <property type="entry name" value="Type_III_PanK"/>
</dbReference>
<accession>A0ABS9KI51</accession>